<name>A0A0K8MCA7_9PROT</name>
<comment type="caution">
    <text evidence="2">The sequence shown here is derived from an EMBL/GenBank/DDBJ whole genome shotgun (WGS) entry which is preliminary data.</text>
</comment>
<organism evidence="2 3">
    <name type="scientific">Caedimonas varicaedens</name>
    <dbReference type="NCBI Taxonomy" id="1629334"/>
    <lineage>
        <taxon>Bacteria</taxon>
        <taxon>Pseudomonadati</taxon>
        <taxon>Pseudomonadota</taxon>
        <taxon>Alphaproteobacteria</taxon>
        <taxon>Holosporales</taxon>
        <taxon>Caedimonadaceae</taxon>
        <taxon>Caedimonas</taxon>
    </lineage>
</organism>
<reference evidence="2 3" key="1">
    <citation type="submission" date="2015-03" db="EMBL/GenBank/DDBJ databases">
        <title>Caedibacter varicaedens, whole genome shotgun sequence.</title>
        <authorList>
            <person name="Suzuki H."/>
            <person name="Dapper A.L."/>
            <person name="Gibson A.K."/>
            <person name="Jackson C."/>
            <person name="Lee H."/>
            <person name="Pejaver V.R."/>
            <person name="Doak T."/>
            <person name="Lynch M."/>
        </authorList>
    </citation>
    <scope>NUCLEOTIDE SEQUENCE [LARGE SCALE GENOMIC DNA]</scope>
</reference>
<dbReference type="OrthoDB" id="8481906at2"/>
<feature type="region of interest" description="Disordered" evidence="1">
    <location>
        <begin position="476"/>
        <end position="497"/>
    </location>
</feature>
<feature type="region of interest" description="Disordered" evidence="1">
    <location>
        <begin position="351"/>
        <end position="391"/>
    </location>
</feature>
<keyword evidence="3" id="KW-1185">Reference proteome</keyword>
<proteinExistence type="predicted"/>
<evidence type="ECO:0000313" key="2">
    <source>
        <dbReference type="EMBL" id="GAO98112.1"/>
    </source>
</evidence>
<gene>
    <name evidence="2" type="ORF">Cva_00760</name>
</gene>
<dbReference type="EMBL" id="BBVC01000024">
    <property type="protein sequence ID" value="GAO98112.1"/>
    <property type="molecule type" value="Genomic_DNA"/>
</dbReference>
<dbReference type="Proteomes" id="UP000036771">
    <property type="component" value="Unassembled WGS sequence"/>
</dbReference>
<dbReference type="AlphaFoldDB" id="A0A0K8MCA7"/>
<feature type="compositionally biased region" description="Basic and acidic residues" evidence="1">
    <location>
        <begin position="367"/>
        <end position="382"/>
    </location>
</feature>
<evidence type="ECO:0000256" key="1">
    <source>
        <dbReference type="SAM" id="MobiDB-lite"/>
    </source>
</evidence>
<accession>A0A0K8MCA7</accession>
<sequence>MTGFYGQPPLGQSPLMMGANEGLYAQNAYGQGLPAMLPAKGLAQALQTTSYSPQGFMNSSDPSTSSLQFKPQYPVTGGLSMYARGGRVQREPSQTEKPLWGLAEALRGQGRHGDTILAHISPEEAEMLKEMGGSGTINPETGLPEYVRIGGFSLGDLNPFRKKTPVGKFVRQHLGPVIGTVLGNMILPGVGGAIGGGIGGSFGHPNNRMGPVKGAMMSQMYSAGLNALGSGANALGMSGIGGSLQSLGGPNYLSSLMNSVSPSIASHLGPQAQLPGFMQGIGSFFGGGGGSGGSAAASTPFSMNPVSQLASTLAGKGASSAAGGGLGSFLGGNMLNNALLATAIGGTLLRREKPQGPQSIGDAMTQAEKHRWRPDQYPDKNPAKAINRKYKGYSPNYRPGFDPEEEAFEEDSPWQYPQKFSEGGFLEGESPGQQDNVPALLSEGEFVIPADVVSDLGDGNSKAGAKRLNQLISEIRHHKNTDQHPPKAKGLGAYLNA</sequence>
<dbReference type="STRING" id="1629334.Cva_00760"/>
<evidence type="ECO:0000313" key="3">
    <source>
        <dbReference type="Proteomes" id="UP000036771"/>
    </source>
</evidence>
<protein>
    <submittedName>
        <fullName evidence="2">Uncharacterized protein</fullName>
    </submittedName>
</protein>